<organism evidence="2 3">
    <name type="scientific">Vitrella brassicaformis (strain CCMP3155)</name>
    <dbReference type="NCBI Taxonomy" id="1169540"/>
    <lineage>
        <taxon>Eukaryota</taxon>
        <taxon>Sar</taxon>
        <taxon>Alveolata</taxon>
        <taxon>Colpodellida</taxon>
        <taxon>Vitrellaceae</taxon>
        <taxon>Vitrella</taxon>
    </lineage>
</organism>
<proteinExistence type="predicted"/>
<feature type="region of interest" description="Disordered" evidence="1">
    <location>
        <begin position="625"/>
        <end position="645"/>
    </location>
</feature>
<evidence type="ECO:0000313" key="3">
    <source>
        <dbReference type="Proteomes" id="UP000041254"/>
    </source>
</evidence>
<dbReference type="Proteomes" id="UP000041254">
    <property type="component" value="Unassembled WGS sequence"/>
</dbReference>
<feature type="compositionally biased region" description="Polar residues" evidence="1">
    <location>
        <begin position="328"/>
        <end position="344"/>
    </location>
</feature>
<dbReference type="InParanoid" id="A0A0G4FD06"/>
<dbReference type="EMBL" id="CDMY01000409">
    <property type="protein sequence ID" value="CEM11106.1"/>
    <property type="molecule type" value="Genomic_DNA"/>
</dbReference>
<keyword evidence="3" id="KW-1185">Reference proteome</keyword>
<accession>A0A0G4FD06</accession>
<gene>
    <name evidence="2" type="ORF">Vbra_3069</name>
</gene>
<feature type="region of interest" description="Disordered" evidence="1">
    <location>
        <begin position="51"/>
        <end position="98"/>
    </location>
</feature>
<evidence type="ECO:0000256" key="1">
    <source>
        <dbReference type="SAM" id="MobiDB-lite"/>
    </source>
</evidence>
<name>A0A0G4FD06_VITBC</name>
<dbReference type="AlphaFoldDB" id="A0A0G4FD06"/>
<protein>
    <submittedName>
        <fullName evidence="2">Uncharacterized protein</fullName>
    </submittedName>
</protein>
<dbReference type="VEuPathDB" id="CryptoDB:Vbra_3069"/>
<feature type="region of interest" description="Disordered" evidence="1">
    <location>
        <begin position="307"/>
        <end position="368"/>
    </location>
</feature>
<sequence>MTRSGAERKRRWKLNKRLQATASWLGGDGQSDSTWISHAGSAPAILNPSMVITPRGFSRPPGGPDERRTDGGSPMVPLLGSGGFPPRVSGQAASDRGGVTLSDREFQMGSQDSGGSLGDESEDPRFPAFSEPAPYHLSAAERTCLKTLARMREAIDPASPFHMLMDRLCRMVFKKDFCVLDQWTRATTTMIENATASAIEVEVAQCDFLCLNPTIHEAAGDKSFPPDVNRKMMRGGEAYVIPSGWCRLGIKGGELPSHWCVAFAGKNFSRRNSLFENNILLPGIFYRDGTVLLRRFDVPPPKSPALTPFATAAPTPSPPLLHKELPASSHSDTSFLSLQSSEASGSELDSERQQRRATSAVEGRAMRNLPAVTEASQSVHYAGLHSQPHALERSYVQFSFQVLVHPQHVRRTKGQLAAAIWPCELPFDPNYPDNELEWHIRDPSKVIIMGLLFREVAVHPFDLNLRRQQEVEAFRQMRMREPPAIWLYKYADHSQPVRFPTGIQSLLNSEYRAGKARSSAFRLEDMDIHGAFAPGAPAVLWDVVFMIPALRQVNNPTVCFSVTRVVQDDRPAPHDPLRALGSDSSAAPITVDLANLRGHHFIPGMREDTNPPGVGGVGLGLRLLPQLPQSEGPGLPRTEAIDHAR</sequence>
<reference evidence="2 3" key="1">
    <citation type="submission" date="2014-11" db="EMBL/GenBank/DDBJ databases">
        <authorList>
            <person name="Zhu J."/>
            <person name="Qi W."/>
            <person name="Song R."/>
        </authorList>
    </citation>
    <scope>NUCLEOTIDE SEQUENCE [LARGE SCALE GENOMIC DNA]</scope>
</reference>
<evidence type="ECO:0000313" key="2">
    <source>
        <dbReference type="EMBL" id="CEM11106.1"/>
    </source>
</evidence>
<dbReference type="PhylomeDB" id="A0A0G4FD06"/>